<dbReference type="GO" id="GO:0042602">
    <property type="term" value="F:riboflavin reductase (NADPH) activity"/>
    <property type="evidence" value="ECO:0007669"/>
    <property type="project" value="TreeGrafter"/>
</dbReference>
<sequence length="197" mass="20342">MSPHHSTTEVDVPPPVRAGNHGLTVDGSALRSALRPHAAGVAVLTAAGAAGPVGVTVTSLTSVSATPALISVALATVSNTWAEIRDCDWFGVQLLGADQAAVAQRFATRGIDRFARPTGWHLGPHGVPLIDACQSWMICSPYRQVELGDHHLMVGAVEHVELGAPTGSLVHLHGSLEPVGPARPVADGPGARPARRP</sequence>
<dbReference type="RefSeq" id="WP_162952450.1">
    <property type="nucleotide sequence ID" value="NZ_CP032698.1"/>
</dbReference>
<evidence type="ECO:0000313" key="5">
    <source>
        <dbReference type="Proteomes" id="UP000271554"/>
    </source>
</evidence>
<feature type="region of interest" description="Disordered" evidence="2">
    <location>
        <begin position="1"/>
        <end position="22"/>
    </location>
</feature>
<feature type="domain" description="Flavin reductase like" evidence="3">
    <location>
        <begin position="34"/>
        <end position="178"/>
    </location>
</feature>
<dbReference type="InterPro" id="IPR050268">
    <property type="entry name" value="NADH-dep_flavin_reductase"/>
</dbReference>
<dbReference type="EC" id="1.5.1.36" evidence="4"/>
<dbReference type="GO" id="GO:0006208">
    <property type="term" value="P:pyrimidine nucleobase catabolic process"/>
    <property type="evidence" value="ECO:0007669"/>
    <property type="project" value="TreeGrafter"/>
</dbReference>
<dbReference type="Proteomes" id="UP000271554">
    <property type="component" value="Chromosome"/>
</dbReference>
<dbReference type="GO" id="GO:0036382">
    <property type="term" value="F:flavin reductase (NADH) activity"/>
    <property type="evidence" value="ECO:0007669"/>
    <property type="project" value="UniProtKB-EC"/>
</dbReference>
<dbReference type="PANTHER" id="PTHR30466">
    <property type="entry name" value="FLAVIN REDUCTASE"/>
    <property type="match status" value="1"/>
</dbReference>
<dbReference type="KEGG" id="shun:DWB77_01198"/>
<protein>
    <submittedName>
        <fullName evidence="4">p-hydroxyphenylacetate 3-hydroxylase, reductase component</fullName>
        <ecNumber evidence="4">1.5.1.36</ecNumber>
    </submittedName>
</protein>
<evidence type="ECO:0000313" key="4">
    <source>
        <dbReference type="EMBL" id="AYG79088.1"/>
    </source>
</evidence>
<dbReference type="AlphaFoldDB" id="A0A387HEE9"/>
<keyword evidence="1 4" id="KW-0560">Oxidoreductase</keyword>
<dbReference type="EMBL" id="CP032698">
    <property type="protein sequence ID" value="AYG79088.1"/>
    <property type="molecule type" value="Genomic_DNA"/>
</dbReference>
<accession>A0A387HEE9</accession>
<proteinExistence type="predicted"/>
<reference evidence="4 5" key="1">
    <citation type="submission" date="2018-10" db="EMBL/GenBank/DDBJ databases">
        <title>Relationship between Morphology and Antimicrobial Activity in Streptomyces.</title>
        <authorList>
            <person name="Kang H.J."/>
            <person name="Kim S.B."/>
        </authorList>
    </citation>
    <scope>NUCLEOTIDE SEQUENCE [LARGE SCALE GENOMIC DNA]</scope>
    <source>
        <strain evidence="4 5">BH38</strain>
    </source>
</reference>
<dbReference type="SUPFAM" id="SSF50475">
    <property type="entry name" value="FMN-binding split barrel"/>
    <property type="match status" value="1"/>
</dbReference>
<name>A0A387HEE9_9ACTN</name>
<dbReference type="InterPro" id="IPR002563">
    <property type="entry name" value="Flavin_Rdtase-like_dom"/>
</dbReference>
<evidence type="ECO:0000259" key="3">
    <source>
        <dbReference type="SMART" id="SM00903"/>
    </source>
</evidence>
<organism evidence="4 5">
    <name type="scientific">Streptomyces hundungensis</name>
    <dbReference type="NCBI Taxonomy" id="1077946"/>
    <lineage>
        <taxon>Bacteria</taxon>
        <taxon>Bacillati</taxon>
        <taxon>Actinomycetota</taxon>
        <taxon>Actinomycetes</taxon>
        <taxon>Kitasatosporales</taxon>
        <taxon>Streptomycetaceae</taxon>
        <taxon>Streptomyces</taxon>
    </lineage>
</organism>
<keyword evidence="5" id="KW-1185">Reference proteome</keyword>
<dbReference type="PANTHER" id="PTHR30466:SF1">
    <property type="entry name" value="FMN REDUCTASE (NADH) RUTF"/>
    <property type="match status" value="1"/>
</dbReference>
<dbReference type="SMART" id="SM00903">
    <property type="entry name" value="Flavin_Reduct"/>
    <property type="match status" value="1"/>
</dbReference>
<evidence type="ECO:0000256" key="2">
    <source>
        <dbReference type="SAM" id="MobiDB-lite"/>
    </source>
</evidence>
<gene>
    <name evidence="4" type="ORF">DWB77_01198</name>
</gene>
<dbReference type="Pfam" id="PF01613">
    <property type="entry name" value="Flavin_Reduct"/>
    <property type="match status" value="1"/>
</dbReference>
<dbReference type="Gene3D" id="2.30.110.10">
    <property type="entry name" value="Electron Transport, Fmn-binding Protein, Chain A"/>
    <property type="match status" value="1"/>
</dbReference>
<dbReference type="GO" id="GO:0010181">
    <property type="term" value="F:FMN binding"/>
    <property type="evidence" value="ECO:0007669"/>
    <property type="project" value="InterPro"/>
</dbReference>
<dbReference type="InterPro" id="IPR012349">
    <property type="entry name" value="Split_barrel_FMN-bd"/>
</dbReference>
<evidence type="ECO:0000256" key="1">
    <source>
        <dbReference type="ARBA" id="ARBA00023002"/>
    </source>
</evidence>